<sequence>MEDDRDRDIFGRFTRLEKSRNVQLIFRYPTTPANLSFHCKQEDTQDGGKGGRGEETFFGKRMPKAKGNEEILRHVLTSARFVLGEKFRIA</sequence>
<feature type="compositionally biased region" description="Basic and acidic residues" evidence="1">
    <location>
        <begin position="49"/>
        <end position="58"/>
    </location>
</feature>
<organism evidence="2 3">
    <name type="scientific">Caerostris darwini</name>
    <dbReference type="NCBI Taxonomy" id="1538125"/>
    <lineage>
        <taxon>Eukaryota</taxon>
        <taxon>Metazoa</taxon>
        <taxon>Ecdysozoa</taxon>
        <taxon>Arthropoda</taxon>
        <taxon>Chelicerata</taxon>
        <taxon>Arachnida</taxon>
        <taxon>Araneae</taxon>
        <taxon>Araneomorphae</taxon>
        <taxon>Entelegynae</taxon>
        <taxon>Araneoidea</taxon>
        <taxon>Araneidae</taxon>
        <taxon>Caerostris</taxon>
    </lineage>
</organism>
<evidence type="ECO:0000313" key="3">
    <source>
        <dbReference type="Proteomes" id="UP001054837"/>
    </source>
</evidence>
<proteinExistence type="predicted"/>
<reference evidence="2 3" key="1">
    <citation type="submission" date="2021-06" db="EMBL/GenBank/DDBJ databases">
        <title>Caerostris darwini draft genome.</title>
        <authorList>
            <person name="Kono N."/>
            <person name="Arakawa K."/>
        </authorList>
    </citation>
    <scope>NUCLEOTIDE SEQUENCE [LARGE SCALE GENOMIC DNA]</scope>
</reference>
<evidence type="ECO:0000256" key="1">
    <source>
        <dbReference type="SAM" id="MobiDB-lite"/>
    </source>
</evidence>
<dbReference type="EMBL" id="BPLQ01012459">
    <property type="protein sequence ID" value="GIY65586.1"/>
    <property type="molecule type" value="Genomic_DNA"/>
</dbReference>
<protein>
    <submittedName>
        <fullName evidence="2">Uncharacterized protein</fullName>
    </submittedName>
</protein>
<keyword evidence="3" id="KW-1185">Reference proteome</keyword>
<accession>A0AAV4V5L1</accession>
<evidence type="ECO:0000313" key="2">
    <source>
        <dbReference type="EMBL" id="GIY65586.1"/>
    </source>
</evidence>
<dbReference type="AlphaFoldDB" id="A0AAV4V5L1"/>
<dbReference type="Proteomes" id="UP001054837">
    <property type="component" value="Unassembled WGS sequence"/>
</dbReference>
<gene>
    <name evidence="2" type="ORF">CDAR_551261</name>
</gene>
<comment type="caution">
    <text evidence="2">The sequence shown here is derived from an EMBL/GenBank/DDBJ whole genome shotgun (WGS) entry which is preliminary data.</text>
</comment>
<feature type="region of interest" description="Disordered" evidence="1">
    <location>
        <begin position="38"/>
        <end position="59"/>
    </location>
</feature>
<name>A0AAV4V5L1_9ARAC</name>